<evidence type="ECO:0000313" key="9">
    <source>
        <dbReference type="EMBL" id="UPU37017.1"/>
    </source>
</evidence>
<reference evidence="10" key="1">
    <citation type="submission" date="2020-06" db="EMBL/GenBank/DDBJ databases">
        <title>Draft genomic sequecing of Geomonas sp. Red736.</title>
        <authorList>
            <person name="Itoh H."/>
            <person name="Xu Z.X."/>
            <person name="Ushijima N."/>
            <person name="Masuda Y."/>
            <person name="Shiratori Y."/>
            <person name="Senoo K."/>
        </authorList>
    </citation>
    <scope>NUCLEOTIDE SEQUENCE [LARGE SCALE GENOMIC DNA]</scope>
    <source>
        <strain evidence="10">Red736</strain>
    </source>
</reference>
<dbReference type="PROSITE" id="PS50123">
    <property type="entry name" value="CHER"/>
    <property type="match status" value="1"/>
</dbReference>
<dbReference type="Gene3D" id="1.10.155.10">
    <property type="entry name" value="Chemotaxis receptor methyltransferase CheR, N-terminal domain"/>
    <property type="match status" value="1"/>
</dbReference>
<dbReference type="PIRSF" id="PIRSF000410">
    <property type="entry name" value="CheR"/>
    <property type="match status" value="1"/>
</dbReference>
<keyword evidence="3 8" id="KW-0489">Methyltransferase</keyword>
<dbReference type="Proteomes" id="UP000831485">
    <property type="component" value="Chromosome"/>
</dbReference>
<dbReference type="CDD" id="cd02440">
    <property type="entry name" value="AdoMet_MTases"/>
    <property type="match status" value="1"/>
</dbReference>
<keyword evidence="5" id="KW-0949">S-adenosyl-L-methionine</keyword>
<evidence type="ECO:0000313" key="10">
    <source>
        <dbReference type="Proteomes" id="UP000568888"/>
    </source>
</evidence>
<evidence type="ECO:0000259" key="7">
    <source>
        <dbReference type="PROSITE" id="PS50123"/>
    </source>
</evidence>
<dbReference type="AlphaFoldDB" id="A0A6V8N0I6"/>
<proteinExistence type="predicted"/>
<accession>A0A6V8N0I6</accession>
<dbReference type="GO" id="GO:0032259">
    <property type="term" value="P:methylation"/>
    <property type="evidence" value="ECO:0007669"/>
    <property type="project" value="UniProtKB-KW"/>
</dbReference>
<dbReference type="SUPFAM" id="SSF53335">
    <property type="entry name" value="S-adenosyl-L-methionine-dependent methyltransferases"/>
    <property type="match status" value="1"/>
</dbReference>
<dbReference type="SMART" id="SM00138">
    <property type="entry name" value="MeTrc"/>
    <property type="match status" value="1"/>
</dbReference>
<comment type="catalytic activity">
    <reaction evidence="1">
        <text>L-glutamyl-[protein] + S-adenosyl-L-methionine = [protein]-L-glutamate 5-O-methyl ester + S-adenosyl-L-homocysteine</text>
        <dbReference type="Rhea" id="RHEA:24452"/>
        <dbReference type="Rhea" id="RHEA-COMP:10208"/>
        <dbReference type="Rhea" id="RHEA-COMP:10311"/>
        <dbReference type="ChEBI" id="CHEBI:29973"/>
        <dbReference type="ChEBI" id="CHEBI:57856"/>
        <dbReference type="ChEBI" id="CHEBI:59789"/>
        <dbReference type="ChEBI" id="CHEBI:82795"/>
        <dbReference type="EC" id="2.1.1.80"/>
    </reaction>
</comment>
<dbReference type="InterPro" id="IPR000780">
    <property type="entry name" value="CheR_MeTrfase"/>
</dbReference>
<reference evidence="8" key="2">
    <citation type="journal article" date="2021" name="Int. J. Syst. Evol. Microbiol.">
        <title>Geomonas silvestris sp. nov., Geomonas paludis sp. nov. and Geomonas limicola sp. nov., isolated from terrestrial environments, and emended description of the genus Geomonas.</title>
        <authorList>
            <person name="Itoh H."/>
            <person name="Xu Z."/>
            <person name="Masuda Y."/>
            <person name="Ushijima N."/>
            <person name="Hayakawa C."/>
            <person name="Shiratori Y."/>
            <person name="Senoo K."/>
        </authorList>
    </citation>
    <scope>NUCLEOTIDE SEQUENCE</scope>
    <source>
        <strain evidence="8">Red736</strain>
    </source>
</reference>
<dbReference type="Pfam" id="PF01739">
    <property type="entry name" value="CheR"/>
    <property type="match status" value="1"/>
</dbReference>
<reference evidence="9" key="3">
    <citation type="submission" date="2022-04" db="EMBL/GenBank/DDBJ databases">
        <authorList>
            <person name="Liu G."/>
        </authorList>
    </citation>
    <scope>NUCLEOTIDE SEQUENCE</scope>
    <source>
        <strain evidence="9">RG22</strain>
    </source>
</reference>
<organism evidence="8 10">
    <name type="scientific">Geomonas paludis</name>
    <dbReference type="NCBI Taxonomy" id="2740185"/>
    <lineage>
        <taxon>Bacteria</taxon>
        <taxon>Pseudomonadati</taxon>
        <taxon>Thermodesulfobacteriota</taxon>
        <taxon>Desulfuromonadia</taxon>
        <taxon>Geobacterales</taxon>
        <taxon>Geobacteraceae</taxon>
        <taxon>Geomonas</taxon>
    </lineage>
</organism>
<evidence type="ECO:0000256" key="2">
    <source>
        <dbReference type="ARBA" id="ARBA00012534"/>
    </source>
</evidence>
<dbReference type="EMBL" id="BLXY01000005">
    <property type="protein sequence ID" value="GFO64889.1"/>
    <property type="molecule type" value="Genomic_DNA"/>
</dbReference>
<dbReference type="Pfam" id="PF03705">
    <property type="entry name" value="CheR_N"/>
    <property type="match status" value="1"/>
</dbReference>
<feature type="region of interest" description="Disordered" evidence="6">
    <location>
        <begin position="1"/>
        <end position="24"/>
    </location>
</feature>
<evidence type="ECO:0000256" key="5">
    <source>
        <dbReference type="ARBA" id="ARBA00022691"/>
    </source>
</evidence>
<evidence type="ECO:0000256" key="6">
    <source>
        <dbReference type="SAM" id="MobiDB-lite"/>
    </source>
</evidence>
<evidence type="ECO:0000256" key="3">
    <source>
        <dbReference type="ARBA" id="ARBA00022603"/>
    </source>
</evidence>
<dbReference type="GO" id="GO:0008983">
    <property type="term" value="F:protein-glutamate O-methyltransferase activity"/>
    <property type="evidence" value="ECO:0007669"/>
    <property type="project" value="UniProtKB-EC"/>
</dbReference>
<dbReference type="InterPro" id="IPR029063">
    <property type="entry name" value="SAM-dependent_MTases_sf"/>
</dbReference>
<evidence type="ECO:0000313" key="11">
    <source>
        <dbReference type="Proteomes" id="UP000831485"/>
    </source>
</evidence>
<dbReference type="Proteomes" id="UP000568888">
    <property type="component" value="Unassembled WGS sequence"/>
</dbReference>
<dbReference type="EC" id="2.1.1.80" evidence="2"/>
<dbReference type="RefSeq" id="WP_246404886.1">
    <property type="nucleotide sequence ID" value="NZ_BLXY01000005.1"/>
</dbReference>
<dbReference type="InterPro" id="IPR036804">
    <property type="entry name" value="CheR_N_sf"/>
</dbReference>
<dbReference type="PANTHER" id="PTHR24422">
    <property type="entry name" value="CHEMOTAXIS PROTEIN METHYLTRANSFERASE"/>
    <property type="match status" value="1"/>
</dbReference>
<dbReference type="SUPFAM" id="SSF47757">
    <property type="entry name" value="Chemotaxis receptor methyltransferase CheR, N-terminal domain"/>
    <property type="match status" value="1"/>
</dbReference>
<sequence length="303" mass="34377">MEGVLRTGTRTEPARRLTGGGDAVPPGAAEQGWNNFQYRFTADDFARVRGFIYRNAGISLAPGKMDMVYSRLARRLRATGVESFAQYLDLVESGDLQEVEAFINALTTNMTSFFREPHHFRLLAERLRQHPERKQVNIWSCASSTGEEPYSIAMTALDALPAGAGVSILATDIDTNVLGRGSEGVYPVDQLPKIPEPYRKRFFLRGEGSNEGFIRVKEELRRVVTFRRLNLLDEQWPMRGKFDFIFCRNVMIYFDRPTQLAVLERISRVLHPDGLLFVGHSESLHHAQELFRVCGNTTYALRS</sequence>
<evidence type="ECO:0000256" key="4">
    <source>
        <dbReference type="ARBA" id="ARBA00022679"/>
    </source>
</evidence>
<dbReference type="PRINTS" id="PR00996">
    <property type="entry name" value="CHERMTFRASE"/>
</dbReference>
<dbReference type="InterPro" id="IPR026024">
    <property type="entry name" value="Chemotaxis_MeTrfase_CheR"/>
</dbReference>
<evidence type="ECO:0000256" key="1">
    <source>
        <dbReference type="ARBA" id="ARBA00001541"/>
    </source>
</evidence>
<keyword evidence="4 8" id="KW-0808">Transferase</keyword>
<dbReference type="InterPro" id="IPR022641">
    <property type="entry name" value="CheR_N"/>
</dbReference>
<dbReference type="PANTHER" id="PTHR24422:SF19">
    <property type="entry name" value="CHEMOTAXIS PROTEIN METHYLTRANSFERASE"/>
    <property type="match status" value="1"/>
</dbReference>
<evidence type="ECO:0000313" key="8">
    <source>
        <dbReference type="EMBL" id="GFO64889.1"/>
    </source>
</evidence>
<dbReference type="InterPro" id="IPR050903">
    <property type="entry name" value="Bact_Chemotaxis_MeTrfase"/>
</dbReference>
<protein>
    <recommendedName>
        <fullName evidence="2">protein-glutamate O-methyltransferase</fullName>
        <ecNumber evidence="2">2.1.1.80</ecNumber>
    </recommendedName>
</protein>
<dbReference type="Gene3D" id="3.40.50.150">
    <property type="entry name" value="Vaccinia Virus protein VP39"/>
    <property type="match status" value="1"/>
</dbReference>
<dbReference type="InterPro" id="IPR022642">
    <property type="entry name" value="CheR_C"/>
</dbReference>
<feature type="domain" description="CheR-type methyltransferase" evidence="7">
    <location>
        <begin position="33"/>
        <end position="303"/>
    </location>
</feature>
<dbReference type="EMBL" id="CP096574">
    <property type="protein sequence ID" value="UPU37017.1"/>
    <property type="molecule type" value="Genomic_DNA"/>
</dbReference>
<gene>
    <name evidence="8" type="primary">cheR2</name>
    <name evidence="8" type="ORF">GMPD_28080</name>
    <name evidence="9" type="ORF">M1B72_04740</name>
</gene>
<name>A0A6V8N0I6_9BACT</name>
<keyword evidence="11" id="KW-1185">Reference proteome</keyword>